<name>A0AC35TQU5_9BILA</name>
<protein>
    <submittedName>
        <fullName evidence="2">Tudor domain-containing protein</fullName>
    </submittedName>
</protein>
<evidence type="ECO:0000313" key="1">
    <source>
        <dbReference type="Proteomes" id="UP000095286"/>
    </source>
</evidence>
<accession>A0AC35TQU5</accession>
<proteinExistence type="predicted"/>
<evidence type="ECO:0000313" key="2">
    <source>
        <dbReference type="WBParaSite" id="RSKR_0000308200.2"/>
    </source>
</evidence>
<reference evidence="2" key="1">
    <citation type="submission" date="2016-11" db="UniProtKB">
        <authorList>
            <consortium name="WormBaseParasite"/>
        </authorList>
    </citation>
    <scope>IDENTIFICATION</scope>
    <source>
        <strain evidence="2">KR3021</strain>
    </source>
</reference>
<organism evidence="1 2">
    <name type="scientific">Rhabditophanes sp. KR3021</name>
    <dbReference type="NCBI Taxonomy" id="114890"/>
    <lineage>
        <taxon>Eukaryota</taxon>
        <taxon>Metazoa</taxon>
        <taxon>Ecdysozoa</taxon>
        <taxon>Nematoda</taxon>
        <taxon>Chromadorea</taxon>
        <taxon>Rhabditida</taxon>
        <taxon>Tylenchina</taxon>
        <taxon>Panagrolaimomorpha</taxon>
        <taxon>Strongyloidoidea</taxon>
        <taxon>Alloionematidae</taxon>
        <taxon>Rhabditophanes</taxon>
    </lineage>
</organism>
<dbReference type="Proteomes" id="UP000095286">
    <property type="component" value="Unplaced"/>
</dbReference>
<sequence length="364" mass="40743">MIVNQNQNITHLINERGDGESHTFNKAKSPSLNSDNSDDVGSADSGRASSGEHYSPRHDSYSELSTFPMYEFEIPHSLVGLIIGIKGKTIKVCTVEGKREYINKCLRMLRHRFPIERFPELNLQPILPAPLPSNPTGSAAPSMLVLPFNIRCEIFITSIIDLGHVFVNQNSHPSFTSLPLLDNYMRTLYSKSTGIPEVPKPMAPGILCAAPSHSGFVRAITCIVFEEEDEAIVRYVDHGGYARLPRADLKQIRTDFMALPFQSSECYLAHVSPVDGTTTWCSAANQLFNQYCMNKVIEGKVIGYNARDELPVVEFYVVDDKGKEIRFDELLLSKNYAKVSDPSSTRCEPKRNEKYSSEVQVFTP</sequence>
<dbReference type="WBParaSite" id="RSKR_0000308200.2">
    <property type="protein sequence ID" value="RSKR_0000308200.2"/>
    <property type="gene ID" value="RSKR_0000308200"/>
</dbReference>